<organism evidence="5 6">
    <name type="scientific">Potamilus streckersoni</name>
    <dbReference type="NCBI Taxonomy" id="2493646"/>
    <lineage>
        <taxon>Eukaryota</taxon>
        <taxon>Metazoa</taxon>
        <taxon>Spiralia</taxon>
        <taxon>Lophotrochozoa</taxon>
        <taxon>Mollusca</taxon>
        <taxon>Bivalvia</taxon>
        <taxon>Autobranchia</taxon>
        <taxon>Heteroconchia</taxon>
        <taxon>Palaeoheterodonta</taxon>
        <taxon>Unionida</taxon>
        <taxon>Unionoidea</taxon>
        <taxon>Unionidae</taxon>
        <taxon>Ambleminae</taxon>
        <taxon>Lampsilini</taxon>
        <taxon>Potamilus</taxon>
    </lineage>
</organism>
<dbReference type="PROSITE" id="PS50297">
    <property type="entry name" value="ANK_REP_REGION"/>
    <property type="match status" value="4"/>
</dbReference>
<evidence type="ECO:0000256" key="3">
    <source>
        <dbReference type="PROSITE-ProRule" id="PRU00023"/>
    </source>
</evidence>
<dbReference type="InterPro" id="IPR036770">
    <property type="entry name" value="Ankyrin_rpt-contain_sf"/>
</dbReference>
<dbReference type="SUPFAM" id="SSF48403">
    <property type="entry name" value="Ankyrin repeat"/>
    <property type="match status" value="1"/>
</dbReference>
<dbReference type="Pfam" id="PF00023">
    <property type="entry name" value="Ank"/>
    <property type="match status" value="1"/>
</dbReference>
<dbReference type="Proteomes" id="UP001195483">
    <property type="component" value="Unassembled WGS sequence"/>
</dbReference>
<dbReference type="InterPro" id="IPR008979">
    <property type="entry name" value="Galactose-bd-like_sf"/>
</dbReference>
<feature type="repeat" description="ANK" evidence="3">
    <location>
        <begin position="100"/>
        <end position="132"/>
    </location>
</feature>
<sequence length="663" mass="73933">MKMGKESELIKAVRENNRSKLQKLLLPDRGYSLKKTAGLSRQDSSQCGGRIRINLGHININCHETDTGYTPLIIAVLNDNKDMVDELIFHSADVNCQDVKGNTPMHIAVFCGKADMVEMLLNNGAKVNLQNSNGNTPLHVACQSSDDQTFTILLKLLKAGAKTTQWNTAREMPIDVAAMYNRREAVSILLDHDPIMRMNTRALVEASIRGHCEIVQLLLDYGADPNKVDVVKRTLALIEGVRFIRFTVAEILLKYGAQPELQNAQNESAALLVKTLPNASAAEKFSKMFEDFKLTGATAIPSHLKPLNRSDSIQQQPASTYPALKNNPAWTKNSPEFCNSCTEHGPNTNLLDDDPSSCWIAPEVQHAWTVFDLQLFHTLNGITVYGWNSPMMVKTCQLQTGKTLIGPWTTVAFFSCTCKGSTNASDSGTPQTFADFHASSRFWRFEVLSNHGGKFICFHGIQFHGIDDRLTELLDKVALKQHAKEIIKQGFNTYRRFLLIEEDKLKDIIKNDDQVQEVIELIEKRKKIEFQLKTIKWRVLPVATVKEGEIIADFAVESEPGVEEDLQLILDTDVKVSGVTCISLMPGLEDNPSTATFSGLQINTCGKHKLIIQSVQYPDIVLESPDYIDVKPKAGMRDSVAQTFDELEAMLKDLQASLDPVQE</sequence>
<name>A0AAE0THN9_9BIVA</name>
<reference evidence="5" key="2">
    <citation type="journal article" date="2021" name="Genome Biol. Evol.">
        <title>Developing a high-quality reference genome for a parasitic bivalve with doubly uniparental inheritance (Bivalvia: Unionida).</title>
        <authorList>
            <person name="Smith C.H."/>
        </authorList>
    </citation>
    <scope>NUCLEOTIDE SEQUENCE</scope>
    <source>
        <strain evidence="5">CHS0354</strain>
        <tissue evidence="5">Mantle</tissue>
    </source>
</reference>
<feature type="domain" description="F5/8 type C" evidence="4">
    <location>
        <begin position="340"/>
        <end position="454"/>
    </location>
</feature>
<dbReference type="PANTHER" id="PTHR24174:SF16">
    <property type="entry name" value="CASKIN-2"/>
    <property type="match status" value="1"/>
</dbReference>
<keyword evidence="6" id="KW-1185">Reference proteome</keyword>
<dbReference type="Gene3D" id="1.25.40.20">
    <property type="entry name" value="Ankyrin repeat-containing domain"/>
    <property type="match status" value="2"/>
</dbReference>
<dbReference type="Gene3D" id="2.60.120.260">
    <property type="entry name" value="Galactose-binding domain-like"/>
    <property type="match status" value="1"/>
</dbReference>
<evidence type="ECO:0000313" key="6">
    <source>
        <dbReference type="Proteomes" id="UP001195483"/>
    </source>
</evidence>
<dbReference type="PANTHER" id="PTHR24174">
    <property type="entry name" value="ANKYRIN REPEAT AND STERILE ALPHA MOTIF DOMAIN-CONTAINING PROTEIN 1"/>
    <property type="match status" value="1"/>
</dbReference>
<dbReference type="SMART" id="SM00248">
    <property type="entry name" value="ANK"/>
    <property type="match status" value="6"/>
</dbReference>
<dbReference type="Pfam" id="PF00754">
    <property type="entry name" value="F5_F8_type_C"/>
    <property type="match status" value="1"/>
</dbReference>
<feature type="repeat" description="ANK" evidence="3">
    <location>
        <begin position="133"/>
        <end position="168"/>
    </location>
</feature>
<keyword evidence="1" id="KW-0677">Repeat</keyword>
<evidence type="ECO:0000313" key="5">
    <source>
        <dbReference type="EMBL" id="KAK3610527.1"/>
    </source>
</evidence>
<gene>
    <name evidence="5" type="ORF">CHS0354_008958</name>
</gene>
<dbReference type="InterPro" id="IPR033635">
    <property type="entry name" value="ANKS1/Caskin"/>
</dbReference>
<evidence type="ECO:0000256" key="1">
    <source>
        <dbReference type="ARBA" id="ARBA00022737"/>
    </source>
</evidence>
<dbReference type="AlphaFoldDB" id="A0AAE0THN9"/>
<feature type="repeat" description="ANK" evidence="3">
    <location>
        <begin position="198"/>
        <end position="230"/>
    </location>
</feature>
<feature type="repeat" description="ANK" evidence="3">
    <location>
        <begin position="67"/>
        <end position="99"/>
    </location>
</feature>
<protein>
    <recommendedName>
        <fullName evidence="4">F5/8 type C domain-containing protein</fullName>
    </recommendedName>
</protein>
<dbReference type="InterPro" id="IPR000421">
    <property type="entry name" value="FA58C"/>
</dbReference>
<accession>A0AAE0THN9</accession>
<reference evidence="5" key="1">
    <citation type="journal article" date="2021" name="Genome Biol. Evol.">
        <title>A High-Quality Reference Genome for a Parasitic Bivalve with Doubly Uniparental Inheritance (Bivalvia: Unionida).</title>
        <authorList>
            <person name="Smith C.H."/>
        </authorList>
    </citation>
    <scope>NUCLEOTIDE SEQUENCE</scope>
    <source>
        <strain evidence="5">CHS0354</strain>
    </source>
</reference>
<evidence type="ECO:0000256" key="2">
    <source>
        <dbReference type="ARBA" id="ARBA00023043"/>
    </source>
</evidence>
<dbReference type="InterPro" id="IPR002110">
    <property type="entry name" value="Ankyrin_rpt"/>
</dbReference>
<dbReference type="EMBL" id="JAEAOA010000587">
    <property type="protein sequence ID" value="KAK3610527.1"/>
    <property type="molecule type" value="Genomic_DNA"/>
</dbReference>
<dbReference type="Pfam" id="PF12796">
    <property type="entry name" value="Ank_2"/>
    <property type="match status" value="1"/>
</dbReference>
<comment type="caution">
    <text evidence="5">The sequence shown here is derived from an EMBL/GenBank/DDBJ whole genome shotgun (WGS) entry which is preliminary data.</text>
</comment>
<keyword evidence="2 3" id="KW-0040">ANK repeat</keyword>
<dbReference type="PROSITE" id="PS50088">
    <property type="entry name" value="ANK_REPEAT"/>
    <property type="match status" value="4"/>
</dbReference>
<reference evidence="5" key="3">
    <citation type="submission" date="2023-05" db="EMBL/GenBank/DDBJ databases">
        <authorList>
            <person name="Smith C.H."/>
        </authorList>
    </citation>
    <scope>NUCLEOTIDE SEQUENCE</scope>
    <source>
        <strain evidence="5">CHS0354</strain>
        <tissue evidence="5">Mantle</tissue>
    </source>
</reference>
<proteinExistence type="predicted"/>
<dbReference type="PRINTS" id="PR01415">
    <property type="entry name" value="ANKYRIN"/>
</dbReference>
<dbReference type="SUPFAM" id="SSF49785">
    <property type="entry name" value="Galactose-binding domain-like"/>
    <property type="match status" value="1"/>
</dbReference>
<evidence type="ECO:0000259" key="4">
    <source>
        <dbReference type="Pfam" id="PF00754"/>
    </source>
</evidence>